<accession>A0A5C8JHV0</accession>
<evidence type="ECO:0000313" key="3">
    <source>
        <dbReference type="Proteomes" id="UP000321926"/>
    </source>
</evidence>
<evidence type="ECO:0000313" key="2">
    <source>
        <dbReference type="EMBL" id="TXK37900.1"/>
    </source>
</evidence>
<gene>
    <name evidence="2" type="ORF">FVR03_14665</name>
</gene>
<organism evidence="2 3">
    <name type="scientific">Pontibacter qinzhouensis</name>
    <dbReference type="NCBI Taxonomy" id="2603253"/>
    <lineage>
        <taxon>Bacteria</taxon>
        <taxon>Pseudomonadati</taxon>
        <taxon>Bacteroidota</taxon>
        <taxon>Cytophagia</taxon>
        <taxon>Cytophagales</taxon>
        <taxon>Hymenobacteraceae</taxon>
        <taxon>Pontibacter</taxon>
    </lineage>
</organism>
<dbReference type="OrthoDB" id="974896at2"/>
<dbReference type="Proteomes" id="UP000321926">
    <property type="component" value="Unassembled WGS sequence"/>
</dbReference>
<protein>
    <submittedName>
        <fullName evidence="2">DUF4365 domain-containing protein</fullName>
    </submittedName>
</protein>
<feature type="domain" description="DUF4365" evidence="1">
    <location>
        <begin position="31"/>
        <end position="147"/>
    </location>
</feature>
<dbReference type="AlphaFoldDB" id="A0A5C8JHV0"/>
<dbReference type="EMBL" id="VRTY01000055">
    <property type="protein sequence ID" value="TXK37900.1"/>
    <property type="molecule type" value="Genomic_DNA"/>
</dbReference>
<comment type="caution">
    <text evidence="2">The sequence shown here is derived from an EMBL/GenBank/DDBJ whole genome shotgun (WGS) entry which is preliminary data.</text>
</comment>
<evidence type="ECO:0000259" key="1">
    <source>
        <dbReference type="Pfam" id="PF14280"/>
    </source>
</evidence>
<reference evidence="2 3" key="1">
    <citation type="submission" date="2019-08" db="EMBL/GenBank/DDBJ databases">
        <authorList>
            <person name="Shi S."/>
        </authorList>
    </citation>
    <scope>NUCLEOTIDE SEQUENCE [LARGE SCALE GENOMIC DNA]</scope>
    <source>
        <strain evidence="2 3">GY10130</strain>
    </source>
</reference>
<name>A0A5C8JHV0_9BACT</name>
<proteinExistence type="predicted"/>
<sequence length="477" mass="56269">MSKIHSDTRVIDNKGNAKLAEYCAFHNPQISWRAITHDDIGIDGELELYNDKGEPMAEILKVQLKSTEKDKGYIKNENPNTKTFTFYAERSHVEYWQNLPNDILLIIYDNRNDQNRLYAKKVENIDLKNVGTKSVPIQFHQELDLLEAEKHDFLHRFSRLYNTHSPTIKPVPEGNEKLVSNLLKISFPSDNIFIAPMNFERDEVIKASWETDKRLKFTATPRAVVWSAMRQKGLNFGTDWVVFKNQIITFHDLSDHNKPISSVVDTSLVESFTPEDFCSISEDHKNIFKSLLRNCMQQVLYKQKFEWDVEDKLFRYIAPNPIEGNFEKKESWVGTKQAKRTVFKARYWDKGKFHYCTHFAFSIDIKDFGDRWYLCINPTWAVTVNGQRKSKVGYKKVSQLKKLERNSSVYNHLRFITYKLTYRDFFTRDYPYLQFHQLASFKTDIMLDEKGWLNTETEEESKLLRDIEAPIDIRDED</sequence>
<keyword evidence="3" id="KW-1185">Reference proteome</keyword>
<dbReference type="InterPro" id="IPR025375">
    <property type="entry name" value="DUF4365"/>
</dbReference>
<dbReference type="RefSeq" id="WP_147922511.1">
    <property type="nucleotide sequence ID" value="NZ_VRTY01000055.1"/>
</dbReference>
<dbReference type="Pfam" id="PF14280">
    <property type="entry name" value="DUF4365"/>
    <property type="match status" value="1"/>
</dbReference>